<evidence type="ECO:0000313" key="2">
    <source>
        <dbReference type="Proteomes" id="UP000032866"/>
    </source>
</evidence>
<name>A0A9W3K7W7_BURCE</name>
<dbReference type="Proteomes" id="UP000032866">
    <property type="component" value="Chromosome 2"/>
</dbReference>
<reference evidence="1 2" key="1">
    <citation type="journal article" date="2012" name="J. Bacteriol.">
        <title>Complete Genome Sequence of Burkholderia sp. Strain GG4, a Betaproteobacterium That Reduces 3-Oxo-N-Acylhomoserine Lactones and Produces Different N-Acylhomoserine Lactones.</title>
        <authorList>
            <person name="Hong K.W."/>
            <person name="Koh C.L."/>
            <person name="Sam C.K."/>
            <person name="Yin W.F."/>
            <person name="Chan K.G."/>
        </authorList>
    </citation>
    <scope>NUCLEOTIDE SEQUENCE [LARGE SCALE GENOMIC DNA]</scope>
    <source>
        <strain evidence="1 2">GG4</strain>
    </source>
</reference>
<gene>
    <name evidence="1" type="ORF">GEM_5824</name>
</gene>
<organism evidence="1 2">
    <name type="scientific">Burkholderia cepacia GG4</name>
    <dbReference type="NCBI Taxonomy" id="1009846"/>
    <lineage>
        <taxon>Bacteria</taxon>
        <taxon>Pseudomonadati</taxon>
        <taxon>Pseudomonadota</taxon>
        <taxon>Betaproteobacteria</taxon>
        <taxon>Burkholderiales</taxon>
        <taxon>Burkholderiaceae</taxon>
        <taxon>Burkholderia</taxon>
        <taxon>Burkholderia cepacia complex</taxon>
    </lineage>
</organism>
<protein>
    <submittedName>
        <fullName evidence="1">Uncharacterized protein</fullName>
    </submittedName>
</protein>
<dbReference type="KEGG" id="bct:GEM_5824"/>
<dbReference type="AlphaFoldDB" id="A0A9W3K7W7"/>
<sequence length="112" mass="12367">MHVTYRRACRHNRLRQGSSQSDAGLWNCPAAAHGLQLLEKPAAHGLHGLQMWVGISAGRQLGPTAQPQTNICTVMPRACSYTSKVPTHARISCNPKQLEKLTLEPSTHWFLS</sequence>
<dbReference type="EMBL" id="CP003775">
    <property type="protein sequence ID" value="AFQ52208.1"/>
    <property type="molecule type" value="Genomic_DNA"/>
</dbReference>
<proteinExistence type="predicted"/>
<accession>A0A9W3K7W7</accession>
<evidence type="ECO:0000313" key="1">
    <source>
        <dbReference type="EMBL" id="AFQ52208.1"/>
    </source>
</evidence>